<dbReference type="GeneID" id="64144015"/>
<dbReference type="Proteomes" id="UP001217325">
    <property type="component" value="Unassembled WGS sequence"/>
</dbReference>
<evidence type="ECO:0000313" key="2">
    <source>
        <dbReference type="EMBL" id="MDE8649591.1"/>
    </source>
</evidence>
<dbReference type="InterPro" id="IPR029039">
    <property type="entry name" value="Flavoprotein-like_sf"/>
</dbReference>
<comment type="caution">
    <text evidence="2">The sequence shown here is derived from an EMBL/GenBank/DDBJ whole genome shotgun (WGS) entry which is preliminary data.</text>
</comment>
<feature type="domain" description="Flavodoxin-like" evidence="1">
    <location>
        <begin position="3"/>
        <end position="151"/>
    </location>
</feature>
<gene>
    <name evidence="2" type="ORF">PXH69_31950</name>
</gene>
<evidence type="ECO:0000259" key="1">
    <source>
        <dbReference type="PROSITE" id="PS50902"/>
    </source>
</evidence>
<proteinExistence type="predicted"/>
<name>A0AAW6LVW4_RHOSG</name>
<dbReference type="RefSeq" id="WP_143541245.1">
    <property type="nucleotide sequence ID" value="NZ_AP023173.1"/>
</dbReference>
<dbReference type="GO" id="GO:0010181">
    <property type="term" value="F:FMN binding"/>
    <property type="evidence" value="ECO:0007669"/>
    <property type="project" value="InterPro"/>
</dbReference>
<dbReference type="GO" id="GO:0070819">
    <property type="term" value="F:menaquinone-dependent protoporphyrinogen oxidase activity"/>
    <property type="evidence" value="ECO:0007669"/>
    <property type="project" value="TreeGrafter"/>
</dbReference>
<dbReference type="PROSITE" id="PS50902">
    <property type="entry name" value="FLAVODOXIN_LIKE"/>
    <property type="match status" value="1"/>
</dbReference>
<organism evidence="2 3">
    <name type="scientific">Rhodococcus qingshengii</name>
    <dbReference type="NCBI Taxonomy" id="334542"/>
    <lineage>
        <taxon>Bacteria</taxon>
        <taxon>Bacillati</taxon>
        <taxon>Actinomycetota</taxon>
        <taxon>Actinomycetes</taxon>
        <taxon>Mycobacteriales</taxon>
        <taxon>Nocardiaceae</taxon>
        <taxon>Rhodococcus</taxon>
        <taxon>Rhodococcus erythropolis group</taxon>
    </lineage>
</organism>
<dbReference type="EMBL" id="JARDXE010000029">
    <property type="protein sequence ID" value="MDE8649591.1"/>
    <property type="molecule type" value="Genomic_DNA"/>
</dbReference>
<sequence length="172" mass="19086">MKTLVTAASRHGSTSEIADYLAKSLREGGMDADRRHPDDVLELTEYDTIVLGSAIYMGHWMKDAEEFTKRFSDALRLRQVWLFSSGPIGSGESTTGVPSDIATLMEKTGAVEHKSFAGKLDREGLGFGERVAVRVVHAPEGDFRDWASVRSWAESIREAVRTTRDFESEETS</sequence>
<dbReference type="GO" id="GO:0006783">
    <property type="term" value="P:heme biosynthetic process"/>
    <property type="evidence" value="ECO:0007669"/>
    <property type="project" value="TreeGrafter"/>
</dbReference>
<dbReference type="PANTHER" id="PTHR38030">
    <property type="entry name" value="PROTOPORPHYRINOGEN IX DEHYDROGENASE [MENAQUINONE]"/>
    <property type="match status" value="1"/>
</dbReference>
<evidence type="ECO:0000313" key="3">
    <source>
        <dbReference type="Proteomes" id="UP001217325"/>
    </source>
</evidence>
<dbReference type="InterPro" id="IPR026816">
    <property type="entry name" value="Flavodoxin_dom"/>
</dbReference>
<dbReference type="PANTHER" id="PTHR38030:SF2">
    <property type="entry name" value="PROTOPORPHYRINOGEN IX DEHYDROGENASE [QUINONE]"/>
    <property type="match status" value="1"/>
</dbReference>
<protein>
    <submittedName>
        <fullName evidence="2">Flavodoxin domain-containing protein</fullName>
    </submittedName>
</protein>
<dbReference type="Gene3D" id="3.40.50.360">
    <property type="match status" value="1"/>
</dbReference>
<dbReference type="Pfam" id="PF12724">
    <property type="entry name" value="Flavodoxin_5"/>
    <property type="match status" value="1"/>
</dbReference>
<reference evidence="2" key="1">
    <citation type="submission" date="2023-02" db="EMBL/GenBank/DDBJ databases">
        <title>A novel hydrolase synthesized by Rhodococcus erythropolis HQ is responsible for the detoxification of Zearalenone.</title>
        <authorList>
            <person name="Hu J."/>
            <person name="Xu J."/>
        </authorList>
    </citation>
    <scope>NUCLEOTIDE SEQUENCE</scope>
    <source>
        <strain evidence="2">HQ</strain>
    </source>
</reference>
<accession>A0AAW6LVW4</accession>
<dbReference type="AlphaFoldDB" id="A0AAW6LVW4"/>
<dbReference type="InterPro" id="IPR008254">
    <property type="entry name" value="Flavodoxin/NO_synth"/>
</dbReference>
<dbReference type="SUPFAM" id="SSF52218">
    <property type="entry name" value="Flavoproteins"/>
    <property type="match status" value="1"/>
</dbReference>
<dbReference type="InterPro" id="IPR052200">
    <property type="entry name" value="Protoporphyrinogen_IX_DH"/>
</dbReference>